<proteinExistence type="predicted"/>
<evidence type="ECO:0000313" key="1">
    <source>
        <dbReference type="EMBL" id="GFO95008.1"/>
    </source>
</evidence>
<dbReference type="EMBL" id="BLYL01000013">
    <property type="protein sequence ID" value="GFO95008.1"/>
    <property type="molecule type" value="Genomic_DNA"/>
</dbReference>
<protein>
    <submittedName>
        <fullName evidence="1">Uncharacterized protein</fullName>
    </submittedName>
</protein>
<sequence length="111" mass="12072">MGNVVKNLSATAAVIGLAFSFAGNSSIVVSGNYEVPNYELFVDAPGNSENSSIVGYSQNNIYIDKERTRLERMAEESFGGMRDATKEELEGVDQYIQSISKPTGIDFFSLC</sequence>
<dbReference type="Proteomes" id="UP000660047">
    <property type="component" value="Unassembled WGS sequence"/>
</dbReference>
<reference evidence="1" key="1">
    <citation type="submission" date="2020-06" db="EMBL/GenBank/DDBJ databases">
        <title>Characterization of fructooligosaccharide metabolism and fructooligosaccharide-degrading enzymes in human commensal butyrate producers.</title>
        <authorList>
            <person name="Tanno H."/>
            <person name="Fujii T."/>
            <person name="Hirano K."/>
            <person name="Maeno S."/>
            <person name="Tonozuka T."/>
            <person name="Sakamoto M."/>
            <person name="Ohkuma M."/>
            <person name="Tochio T."/>
            <person name="Endo A."/>
        </authorList>
    </citation>
    <scope>NUCLEOTIDE SEQUENCE</scope>
    <source>
        <strain evidence="1">JCM 31265</strain>
    </source>
</reference>
<evidence type="ECO:0000313" key="2">
    <source>
        <dbReference type="Proteomes" id="UP000660047"/>
    </source>
</evidence>
<gene>
    <name evidence="1" type="ORF">COEU31_20540</name>
</gene>
<dbReference type="AlphaFoldDB" id="A0AAI9K5V3"/>
<accession>A0AAI9K5V3</accession>
<name>A0AAI9K5V3_9FIRM</name>
<dbReference type="RefSeq" id="WP_055224374.1">
    <property type="nucleotide sequence ID" value="NZ_BLYL01000013.1"/>
</dbReference>
<comment type="caution">
    <text evidence="1">The sequence shown here is derived from an EMBL/GenBank/DDBJ whole genome shotgun (WGS) entry which is preliminary data.</text>
</comment>
<organism evidence="1 2">
    <name type="scientific">Coprococcus eutactus</name>
    <dbReference type="NCBI Taxonomy" id="33043"/>
    <lineage>
        <taxon>Bacteria</taxon>
        <taxon>Bacillati</taxon>
        <taxon>Bacillota</taxon>
        <taxon>Clostridia</taxon>
        <taxon>Lachnospirales</taxon>
        <taxon>Lachnospiraceae</taxon>
        <taxon>Coprococcus</taxon>
    </lineage>
</organism>